<dbReference type="EMBL" id="GGEC01023673">
    <property type="protein sequence ID" value="MBX04157.1"/>
    <property type="molecule type" value="Transcribed_RNA"/>
</dbReference>
<protein>
    <submittedName>
        <fullName evidence="2">Uncharacterized protein</fullName>
    </submittedName>
</protein>
<name>A0A2P2KER9_RHIMU</name>
<dbReference type="AlphaFoldDB" id="A0A2P2KER9"/>
<organism evidence="2">
    <name type="scientific">Rhizophora mucronata</name>
    <name type="common">Asiatic mangrove</name>
    <dbReference type="NCBI Taxonomy" id="61149"/>
    <lineage>
        <taxon>Eukaryota</taxon>
        <taxon>Viridiplantae</taxon>
        <taxon>Streptophyta</taxon>
        <taxon>Embryophyta</taxon>
        <taxon>Tracheophyta</taxon>
        <taxon>Spermatophyta</taxon>
        <taxon>Magnoliopsida</taxon>
        <taxon>eudicotyledons</taxon>
        <taxon>Gunneridae</taxon>
        <taxon>Pentapetalae</taxon>
        <taxon>rosids</taxon>
        <taxon>fabids</taxon>
        <taxon>Malpighiales</taxon>
        <taxon>Rhizophoraceae</taxon>
        <taxon>Rhizophora</taxon>
    </lineage>
</organism>
<proteinExistence type="predicted"/>
<accession>A0A2P2KER9</accession>
<feature type="compositionally biased region" description="Basic residues" evidence="1">
    <location>
        <begin position="9"/>
        <end position="23"/>
    </location>
</feature>
<sequence length="23" mass="2719">MVKSVFHARGGRRRRTQCARKFA</sequence>
<evidence type="ECO:0000256" key="1">
    <source>
        <dbReference type="SAM" id="MobiDB-lite"/>
    </source>
</evidence>
<evidence type="ECO:0000313" key="2">
    <source>
        <dbReference type="EMBL" id="MBX04157.1"/>
    </source>
</evidence>
<feature type="region of interest" description="Disordered" evidence="1">
    <location>
        <begin position="1"/>
        <end position="23"/>
    </location>
</feature>
<reference evidence="2" key="1">
    <citation type="submission" date="2018-02" db="EMBL/GenBank/DDBJ databases">
        <title>Rhizophora mucronata_Transcriptome.</title>
        <authorList>
            <person name="Meera S.P."/>
            <person name="Sreeshan A."/>
            <person name="Augustine A."/>
        </authorList>
    </citation>
    <scope>NUCLEOTIDE SEQUENCE</scope>
    <source>
        <tissue evidence="2">Leaf</tissue>
    </source>
</reference>